<dbReference type="InterPro" id="IPR012338">
    <property type="entry name" value="Beta-lactam/transpept-like"/>
</dbReference>
<keyword evidence="1" id="KW-0732">Signal</keyword>
<evidence type="ECO:0000313" key="3">
    <source>
        <dbReference type="EMBL" id="MFH5208239.1"/>
    </source>
</evidence>
<dbReference type="Gene3D" id="3.40.710.10">
    <property type="entry name" value="DD-peptidase/beta-lactamase superfamily"/>
    <property type="match status" value="1"/>
</dbReference>
<dbReference type="PANTHER" id="PTHR46825:SF8">
    <property type="entry name" value="BETA-LACTAMASE-RELATED"/>
    <property type="match status" value="1"/>
</dbReference>
<comment type="caution">
    <text evidence="3">The sequence shown here is derived from an EMBL/GenBank/DDBJ whole genome shotgun (WGS) entry which is preliminary data.</text>
</comment>
<dbReference type="EMBL" id="JBIMSO010000038">
    <property type="protein sequence ID" value="MFH5208239.1"/>
    <property type="molecule type" value="Genomic_DNA"/>
</dbReference>
<dbReference type="GO" id="GO:0016787">
    <property type="term" value="F:hydrolase activity"/>
    <property type="evidence" value="ECO:0007669"/>
    <property type="project" value="UniProtKB-KW"/>
</dbReference>
<name>A0ABW7JKD9_9NOCA</name>
<feature type="chain" id="PRO_5046913629" evidence="1">
    <location>
        <begin position="25"/>
        <end position="391"/>
    </location>
</feature>
<dbReference type="PANTHER" id="PTHR46825">
    <property type="entry name" value="D-ALANYL-D-ALANINE-CARBOXYPEPTIDASE/ENDOPEPTIDASE AMPH"/>
    <property type="match status" value="1"/>
</dbReference>
<sequence length="391" mass="40668">MRALVVAVVTALALLPGSVGPANAAPPTLNPGSEPGSAREQDLVTTAAEEILASTAKGVAIAIVKPGMGPDFAVTTTYYFGAADVAANRLVGPATQFEIASETKTYTGALLAQALAAGLVQLDDPVSKWVPAPHTVPSLDGAVITLRDLATHRSGLADDPPNLGNKADYTVEKLWEGLDNAQLLSKPGSTWLYSDWGFGLLGTVLANLFMPNQPQPPFGPVVTENLTAPLGLDSTLLEIPTPDRAVGYNENGPAPYWNNTAALAGGGGLLSNATDMADWCRATLGIGLDPLAFLLPTELLPLAKGEDNKDGMGMAWQLYPNAIDFPVPYAYKNGGSSGFSSATFLVPSTKWAITVLSNGHDDQAVSTAARKVMTELAREPALPWTGSSFGS</sequence>
<protein>
    <submittedName>
        <fullName evidence="3">Serine hydrolase domain-containing protein</fullName>
        <ecNumber evidence="3">3.-.-.-</ecNumber>
    </submittedName>
</protein>
<dbReference type="EC" id="3.-.-.-" evidence="3"/>
<organism evidence="3 4">
    <name type="scientific">Antrihabitans spumae</name>
    <dbReference type="NCBI Taxonomy" id="3373370"/>
    <lineage>
        <taxon>Bacteria</taxon>
        <taxon>Bacillati</taxon>
        <taxon>Actinomycetota</taxon>
        <taxon>Actinomycetes</taxon>
        <taxon>Mycobacteriales</taxon>
        <taxon>Nocardiaceae</taxon>
        <taxon>Antrihabitans</taxon>
    </lineage>
</organism>
<feature type="domain" description="Beta-lactamase-related" evidence="2">
    <location>
        <begin position="58"/>
        <end position="364"/>
    </location>
</feature>
<dbReference type="SUPFAM" id="SSF56601">
    <property type="entry name" value="beta-lactamase/transpeptidase-like"/>
    <property type="match status" value="1"/>
</dbReference>
<dbReference type="Proteomes" id="UP001609175">
    <property type="component" value="Unassembled WGS sequence"/>
</dbReference>
<dbReference type="InterPro" id="IPR001466">
    <property type="entry name" value="Beta-lactam-related"/>
</dbReference>
<gene>
    <name evidence="3" type="ORF">ACHIPZ_08470</name>
</gene>
<dbReference type="RefSeq" id="WP_395113721.1">
    <property type="nucleotide sequence ID" value="NZ_JBIMSO010000038.1"/>
</dbReference>
<dbReference type="Pfam" id="PF00144">
    <property type="entry name" value="Beta-lactamase"/>
    <property type="match status" value="1"/>
</dbReference>
<reference evidence="3 4" key="1">
    <citation type="submission" date="2024-10" db="EMBL/GenBank/DDBJ databases">
        <authorList>
            <person name="Riesco R."/>
        </authorList>
    </citation>
    <scope>NUCLEOTIDE SEQUENCE [LARGE SCALE GENOMIC DNA]</scope>
    <source>
        <strain evidence="3 4">NCIMB 15449</strain>
    </source>
</reference>
<dbReference type="InterPro" id="IPR050491">
    <property type="entry name" value="AmpC-like"/>
</dbReference>
<keyword evidence="3" id="KW-0378">Hydrolase</keyword>
<feature type="signal peptide" evidence="1">
    <location>
        <begin position="1"/>
        <end position="24"/>
    </location>
</feature>
<proteinExistence type="predicted"/>
<accession>A0ABW7JKD9</accession>
<evidence type="ECO:0000313" key="4">
    <source>
        <dbReference type="Proteomes" id="UP001609175"/>
    </source>
</evidence>
<evidence type="ECO:0000256" key="1">
    <source>
        <dbReference type="SAM" id="SignalP"/>
    </source>
</evidence>
<evidence type="ECO:0000259" key="2">
    <source>
        <dbReference type="Pfam" id="PF00144"/>
    </source>
</evidence>